<reference evidence="9" key="1">
    <citation type="journal article" date="2019" name="Int. J. Syst. Evol. Microbiol.">
        <title>The Global Catalogue of Microorganisms (GCM) 10K type strain sequencing project: providing services to taxonomists for standard genome sequencing and annotation.</title>
        <authorList>
            <consortium name="The Broad Institute Genomics Platform"/>
            <consortium name="The Broad Institute Genome Sequencing Center for Infectious Disease"/>
            <person name="Wu L."/>
            <person name="Ma J."/>
        </authorList>
    </citation>
    <scope>NUCLEOTIDE SEQUENCE [LARGE SCALE GENOMIC DNA]</scope>
    <source>
        <strain evidence="9">JCM 16904</strain>
    </source>
</reference>
<keyword evidence="9" id="KW-1185">Reference proteome</keyword>
<organism evidence="8 9">
    <name type="scientific">Nonomuraea antimicrobica</name>
    <dbReference type="NCBI Taxonomy" id="561173"/>
    <lineage>
        <taxon>Bacteria</taxon>
        <taxon>Bacillati</taxon>
        <taxon>Actinomycetota</taxon>
        <taxon>Actinomycetes</taxon>
        <taxon>Streptosporangiales</taxon>
        <taxon>Streptosporangiaceae</taxon>
        <taxon>Nonomuraea</taxon>
    </lineage>
</organism>
<protein>
    <recommendedName>
        <fullName evidence="3">carbonic anhydrase</fullName>
        <ecNumber evidence="3">4.2.1.1</ecNumber>
    </recommendedName>
</protein>
<dbReference type="EMBL" id="BAAAZP010000111">
    <property type="protein sequence ID" value="GAA3689008.1"/>
    <property type="molecule type" value="Genomic_DNA"/>
</dbReference>
<keyword evidence="5" id="KW-0862">Zinc</keyword>
<proteinExistence type="inferred from homology"/>
<dbReference type="SUPFAM" id="SSF53056">
    <property type="entry name" value="beta-carbonic anhydrase, cab"/>
    <property type="match status" value="1"/>
</dbReference>
<dbReference type="RefSeq" id="WP_344886394.1">
    <property type="nucleotide sequence ID" value="NZ_BAAAZP010000111.1"/>
</dbReference>
<evidence type="ECO:0000313" key="8">
    <source>
        <dbReference type="EMBL" id="GAA3689008.1"/>
    </source>
</evidence>
<dbReference type="InterPro" id="IPR001765">
    <property type="entry name" value="Carbonic_anhydrase"/>
</dbReference>
<dbReference type="InterPro" id="IPR036874">
    <property type="entry name" value="Carbonic_anhydrase_sf"/>
</dbReference>
<sequence>MSVTDELLANAERYAASFRKGHLPLPPARGLAVLACMDARLNIYALLGLSEGDAHVIRNAGGVVTADERRSLAISQRLLGTREIILIHHTDCGMLTFTDDAFKESIRAEVGIKPDWSAEAFTDLEEDVLQSVARIKADPFIPHRDAVRGFVYEVETGRLREVKG</sequence>
<comment type="cofactor">
    <cofactor evidence="1">
        <name>Zn(2+)</name>
        <dbReference type="ChEBI" id="CHEBI:29105"/>
    </cofactor>
</comment>
<comment type="similarity">
    <text evidence="2">Belongs to the beta-class carbonic anhydrase family.</text>
</comment>
<evidence type="ECO:0000256" key="5">
    <source>
        <dbReference type="ARBA" id="ARBA00022833"/>
    </source>
</evidence>
<evidence type="ECO:0000256" key="2">
    <source>
        <dbReference type="ARBA" id="ARBA00006217"/>
    </source>
</evidence>
<comment type="catalytic activity">
    <reaction evidence="7">
        <text>hydrogencarbonate + H(+) = CO2 + H2O</text>
        <dbReference type="Rhea" id="RHEA:10748"/>
        <dbReference type="ChEBI" id="CHEBI:15377"/>
        <dbReference type="ChEBI" id="CHEBI:15378"/>
        <dbReference type="ChEBI" id="CHEBI:16526"/>
        <dbReference type="ChEBI" id="CHEBI:17544"/>
        <dbReference type="EC" id="4.2.1.1"/>
    </reaction>
</comment>
<dbReference type="Proteomes" id="UP001500902">
    <property type="component" value="Unassembled WGS sequence"/>
</dbReference>
<name>A0ABP7CI57_9ACTN</name>
<dbReference type="Gene3D" id="3.40.1050.10">
    <property type="entry name" value="Carbonic anhydrase"/>
    <property type="match status" value="1"/>
</dbReference>
<comment type="function">
    <text evidence="6">Catalyzes the reversible hydration of carbon dioxide to form bicarbonate.</text>
</comment>
<accession>A0ABP7CI57</accession>
<evidence type="ECO:0000256" key="7">
    <source>
        <dbReference type="ARBA" id="ARBA00048348"/>
    </source>
</evidence>
<dbReference type="PANTHER" id="PTHR43175">
    <property type="entry name" value="CARBONIC ANHYDRASE"/>
    <property type="match status" value="1"/>
</dbReference>
<evidence type="ECO:0000256" key="1">
    <source>
        <dbReference type="ARBA" id="ARBA00001947"/>
    </source>
</evidence>
<evidence type="ECO:0000256" key="4">
    <source>
        <dbReference type="ARBA" id="ARBA00022723"/>
    </source>
</evidence>
<gene>
    <name evidence="8" type="ORF">GCM10022224_063080</name>
</gene>
<evidence type="ECO:0000313" key="9">
    <source>
        <dbReference type="Proteomes" id="UP001500902"/>
    </source>
</evidence>
<dbReference type="EC" id="4.2.1.1" evidence="3"/>
<comment type="caution">
    <text evidence="8">The sequence shown here is derived from an EMBL/GenBank/DDBJ whole genome shotgun (WGS) entry which is preliminary data.</text>
</comment>
<dbReference type="Pfam" id="PF00484">
    <property type="entry name" value="Pro_CA"/>
    <property type="match status" value="1"/>
</dbReference>
<dbReference type="SMART" id="SM00947">
    <property type="entry name" value="Pro_CA"/>
    <property type="match status" value="1"/>
</dbReference>
<dbReference type="PANTHER" id="PTHR43175:SF3">
    <property type="entry name" value="CARBON DISULFIDE HYDROLASE"/>
    <property type="match status" value="1"/>
</dbReference>
<evidence type="ECO:0000256" key="6">
    <source>
        <dbReference type="ARBA" id="ARBA00024993"/>
    </source>
</evidence>
<keyword evidence="4" id="KW-0479">Metal-binding</keyword>
<dbReference type="CDD" id="cd03379">
    <property type="entry name" value="beta_CA_cladeD"/>
    <property type="match status" value="1"/>
</dbReference>
<evidence type="ECO:0000256" key="3">
    <source>
        <dbReference type="ARBA" id="ARBA00012925"/>
    </source>
</evidence>